<dbReference type="SUPFAM" id="SSF53474">
    <property type="entry name" value="alpha/beta-Hydrolases"/>
    <property type="match status" value="2"/>
</dbReference>
<dbReference type="InterPro" id="IPR050300">
    <property type="entry name" value="GDXG_lipolytic_enzyme"/>
</dbReference>
<dbReference type="Pfam" id="PF20434">
    <property type="entry name" value="BD-FAE"/>
    <property type="match status" value="1"/>
</dbReference>
<dbReference type="Gene3D" id="3.40.50.1820">
    <property type="entry name" value="alpha/beta hydrolase"/>
    <property type="match status" value="1"/>
</dbReference>
<dbReference type="GO" id="GO:0016787">
    <property type="term" value="F:hydrolase activity"/>
    <property type="evidence" value="ECO:0007669"/>
    <property type="project" value="UniProtKB-KW"/>
</dbReference>
<keyword evidence="1 3" id="KW-0378">Hydrolase</keyword>
<reference evidence="3 4" key="1">
    <citation type="journal article" date="2021" name="Sci. Rep.">
        <title>The distribution of antibiotic resistance genes in chicken gut microbiota commensals.</title>
        <authorList>
            <person name="Juricova H."/>
            <person name="Matiasovicova J."/>
            <person name="Kubasova T."/>
            <person name="Cejkova D."/>
            <person name="Rychlik I."/>
        </authorList>
    </citation>
    <scope>NUCLEOTIDE SEQUENCE [LARGE SCALE GENOMIC DNA]</scope>
    <source>
        <strain evidence="3 4">An435</strain>
    </source>
</reference>
<dbReference type="RefSeq" id="WP_148322680.1">
    <property type="nucleotide sequence ID" value="NZ_JACJLL010000047.1"/>
</dbReference>
<evidence type="ECO:0000313" key="4">
    <source>
        <dbReference type="Proteomes" id="UP000767334"/>
    </source>
</evidence>
<dbReference type="Proteomes" id="UP000767334">
    <property type="component" value="Unassembled WGS sequence"/>
</dbReference>
<accession>A0ABS2FFZ0</accession>
<organism evidence="3 4">
    <name type="scientific">Clostridium saudiense</name>
    <dbReference type="NCBI Taxonomy" id="1414720"/>
    <lineage>
        <taxon>Bacteria</taxon>
        <taxon>Bacillati</taxon>
        <taxon>Bacillota</taxon>
        <taxon>Clostridia</taxon>
        <taxon>Eubacteriales</taxon>
        <taxon>Clostridiaceae</taxon>
        <taxon>Clostridium</taxon>
    </lineage>
</organism>
<gene>
    <name evidence="3" type="ORF">H6A19_09020</name>
</gene>
<evidence type="ECO:0000256" key="1">
    <source>
        <dbReference type="ARBA" id="ARBA00022801"/>
    </source>
</evidence>
<comment type="caution">
    <text evidence="3">The sequence shown here is derived from an EMBL/GenBank/DDBJ whole genome shotgun (WGS) entry which is preliminary data.</text>
</comment>
<name>A0ABS2FFZ0_9CLOT</name>
<sequence>MIYEKIKISDICSKLKESKAVISAYIPDNSEEININKKRATIVICPGGGYGFTSDREAEPIALKFMAQGFNAIVLRYSVAPTRYPNALLELAETFNYVRKKENQWNVDKEKVIVCGFSAGGHLAGSLGVLWNNEFIEKDLGVNKENIKPNGMILCYPVITAGEFAHRGSFDNLLGEEESEKNRYKLSLENLVSKDTPKTFLWHTFSDTTVPVENSLLFANSLAKNKVPFELHVYPNGGHGMALCDESTAMNGKEEHIDEHLATWFNLACQWINKI</sequence>
<dbReference type="PANTHER" id="PTHR48081:SF6">
    <property type="entry name" value="PEPTIDASE S9 PROLYL OLIGOPEPTIDASE CATALYTIC DOMAIN-CONTAINING PROTEIN"/>
    <property type="match status" value="1"/>
</dbReference>
<feature type="domain" description="BD-FAE-like" evidence="2">
    <location>
        <begin position="36"/>
        <end position="222"/>
    </location>
</feature>
<protein>
    <submittedName>
        <fullName evidence="3">Alpha/beta hydrolase</fullName>
    </submittedName>
</protein>
<evidence type="ECO:0000259" key="2">
    <source>
        <dbReference type="Pfam" id="PF20434"/>
    </source>
</evidence>
<dbReference type="InterPro" id="IPR049492">
    <property type="entry name" value="BD-FAE-like_dom"/>
</dbReference>
<dbReference type="InterPro" id="IPR029058">
    <property type="entry name" value="AB_hydrolase_fold"/>
</dbReference>
<proteinExistence type="predicted"/>
<evidence type="ECO:0000313" key="3">
    <source>
        <dbReference type="EMBL" id="MBM6819475.1"/>
    </source>
</evidence>
<keyword evidence="4" id="KW-1185">Reference proteome</keyword>
<dbReference type="PANTHER" id="PTHR48081">
    <property type="entry name" value="AB HYDROLASE SUPERFAMILY PROTEIN C4A8.06C"/>
    <property type="match status" value="1"/>
</dbReference>
<dbReference type="EMBL" id="JACJLL010000047">
    <property type="protein sequence ID" value="MBM6819475.1"/>
    <property type="molecule type" value="Genomic_DNA"/>
</dbReference>